<dbReference type="RefSeq" id="WP_310265975.1">
    <property type="nucleotide sequence ID" value="NZ_JAVDXU010000002.1"/>
</dbReference>
<comment type="similarity">
    <text evidence="1">Belongs to the universal stress protein A family.</text>
</comment>
<evidence type="ECO:0000256" key="1">
    <source>
        <dbReference type="ARBA" id="ARBA00008791"/>
    </source>
</evidence>
<accession>A0ABU1YN27</accession>
<proteinExistence type="inferred from homology"/>
<comment type="caution">
    <text evidence="3">The sequence shown here is derived from an EMBL/GenBank/DDBJ whole genome shotgun (WGS) entry which is preliminary data.</text>
</comment>
<dbReference type="InterPro" id="IPR014729">
    <property type="entry name" value="Rossmann-like_a/b/a_fold"/>
</dbReference>
<dbReference type="Gene3D" id="3.40.50.620">
    <property type="entry name" value="HUPs"/>
    <property type="match status" value="1"/>
</dbReference>
<name>A0ABU1YN27_ROSSA</name>
<dbReference type="InterPro" id="IPR006016">
    <property type="entry name" value="UspA"/>
</dbReference>
<evidence type="ECO:0000313" key="4">
    <source>
        <dbReference type="Proteomes" id="UP001180453"/>
    </source>
</evidence>
<evidence type="ECO:0000259" key="2">
    <source>
        <dbReference type="Pfam" id="PF00582"/>
    </source>
</evidence>
<gene>
    <name evidence="3" type="ORF">J2X20_002921</name>
</gene>
<organism evidence="3 4">
    <name type="scientific">Roseateles saccharophilus</name>
    <name type="common">Pseudomonas saccharophila</name>
    <dbReference type="NCBI Taxonomy" id="304"/>
    <lineage>
        <taxon>Bacteria</taxon>
        <taxon>Pseudomonadati</taxon>
        <taxon>Pseudomonadota</taxon>
        <taxon>Betaproteobacteria</taxon>
        <taxon>Burkholderiales</taxon>
        <taxon>Sphaerotilaceae</taxon>
        <taxon>Roseateles</taxon>
    </lineage>
</organism>
<dbReference type="PANTHER" id="PTHR46268:SF15">
    <property type="entry name" value="UNIVERSAL STRESS PROTEIN HP_0031"/>
    <property type="match status" value="1"/>
</dbReference>
<dbReference type="EMBL" id="JAVDXU010000002">
    <property type="protein sequence ID" value="MDR7270263.1"/>
    <property type="molecule type" value="Genomic_DNA"/>
</dbReference>
<dbReference type="SUPFAM" id="SSF52402">
    <property type="entry name" value="Adenine nucleotide alpha hydrolases-like"/>
    <property type="match status" value="1"/>
</dbReference>
<dbReference type="PRINTS" id="PR01438">
    <property type="entry name" value="UNVRSLSTRESS"/>
</dbReference>
<keyword evidence="4" id="KW-1185">Reference proteome</keyword>
<evidence type="ECO:0000313" key="3">
    <source>
        <dbReference type="EMBL" id="MDR7270263.1"/>
    </source>
</evidence>
<reference evidence="3 4" key="1">
    <citation type="submission" date="2023-07" db="EMBL/GenBank/DDBJ databases">
        <title>Sorghum-associated microbial communities from plants grown in Nebraska, USA.</title>
        <authorList>
            <person name="Schachtman D."/>
        </authorList>
    </citation>
    <scope>NUCLEOTIDE SEQUENCE [LARGE SCALE GENOMIC DNA]</scope>
    <source>
        <strain evidence="3 4">BE314</strain>
    </source>
</reference>
<protein>
    <submittedName>
        <fullName evidence="3">Nucleotide-binding universal stress UspA family protein</fullName>
    </submittedName>
</protein>
<sequence length="153" mass="16242">MDSAMGEGFNHVLVATDGSRLADAALELAQRVGSGGRVTALLVMHDYGLPEYLRAAIGHRPDARELREEIAAEGRRLLDEAIARTTSDGDWIERCVVLSDRAPHHEIVTAAQREGCDLIVMATHGKGGRIAGLAGSQARAVVAQATVPVLVAR</sequence>
<dbReference type="Proteomes" id="UP001180453">
    <property type="component" value="Unassembled WGS sequence"/>
</dbReference>
<feature type="domain" description="UspA" evidence="2">
    <location>
        <begin position="9"/>
        <end position="153"/>
    </location>
</feature>
<dbReference type="Pfam" id="PF00582">
    <property type="entry name" value="Usp"/>
    <property type="match status" value="1"/>
</dbReference>
<dbReference type="CDD" id="cd00293">
    <property type="entry name" value="USP-like"/>
    <property type="match status" value="1"/>
</dbReference>
<dbReference type="InterPro" id="IPR006015">
    <property type="entry name" value="Universal_stress_UspA"/>
</dbReference>
<dbReference type="PANTHER" id="PTHR46268">
    <property type="entry name" value="STRESS RESPONSE PROTEIN NHAX"/>
    <property type="match status" value="1"/>
</dbReference>